<evidence type="ECO:0000313" key="1">
    <source>
        <dbReference type="EMBL" id="CDH59696.1"/>
    </source>
</evidence>
<dbReference type="EMBL" id="CBTN010000074">
    <property type="protein sequence ID" value="CDH59696.1"/>
    <property type="molecule type" value="Genomic_DNA"/>
</dbReference>
<name>A0A068SEL1_9FUNG</name>
<organism evidence="1 2">
    <name type="scientific">Lichtheimia corymbifera JMRC:FSU:9682</name>
    <dbReference type="NCBI Taxonomy" id="1263082"/>
    <lineage>
        <taxon>Eukaryota</taxon>
        <taxon>Fungi</taxon>
        <taxon>Fungi incertae sedis</taxon>
        <taxon>Mucoromycota</taxon>
        <taxon>Mucoromycotina</taxon>
        <taxon>Mucoromycetes</taxon>
        <taxon>Mucorales</taxon>
        <taxon>Lichtheimiaceae</taxon>
        <taxon>Lichtheimia</taxon>
    </lineage>
</organism>
<dbReference type="VEuPathDB" id="FungiDB:LCOR_10501.1"/>
<proteinExistence type="predicted"/>
<dbReference type="Proteomes" id="UP000027586">
    <property type="component" value="Unassembled WGS sequence"/>
</dbReference>
<dbReference type="AlphaFoldDB" id="A0A068SEL1"/>
<sequence length="97" mass="10938">MVVHFGLSKIYIDDIALETIPPDDERLLENIFDEVSGALEVCNVLMSMDIQVQDITRRDARSMNDGGYPGLTVVRYNYATLSHSSPRKCVLQDNNHP</sequence>
<accession>A0A068SEL1</accession>
<evidence type="ECO:0000313" key="2">
    <source>
        <dbReference type="Proteomes" id="UP000027586"/>
    </source>
</evidence>
<protein>
    <submittedName>
        <fullName evidence="1">Uncharacterized protein</fullName>
    </submittedName>
</protein>
<gene>
    <name evidence="1" type="ORF">LCOR_10501.1</name>
</gene>
<keyword evidence="2" id="KW-1185">Reference proteome</keyword>
<reference evidence="1" key="1">
    <citation type="submission" date="2013-08" db="EMBL/GenBank/DDBJ databases">
        <title>Gene expansion shapes genome architecture in the human pathogen Lichtheimia corymbifera: an evolutionary genomics analysis in the ancient terrestrial Mucorales (Mucoromycotina).</title>
        <authorList>
            <person name="Schwartze V.U."/>
            <person name="Winter S."/>
            <person name="Shelest E."/>
            <person name="Marcet-Houben M."/>
            <person name="Horn F."/>
            <person name="Wehner S."/>
            <person name="Hoffmann K."/>
            <person name="Riege K."/>
            <person name="Sammeth M."/>
            <person name="Nowrousian M."/>
            <person name="Valiante V."/>
            <person name="Linde J."/>
            <person name="Jacobsen I.D."/>
            <person name="Marz M."/>
            <person name="Brakhage A.A."/>
            <person name="Gabaldon T."/>
            <person name="Bocker S."/>
            <person name="Voigt K."/>
        </authorList>
    </citation>
    <scope>NUCLEOTIDE SEQUENCE [LARGE SCALE GENOMIC DNA]</scope>
    <source>
        <strain evidence="1">FSU 9682</strain>
    </source>
</reference>
<comment type="caution">
    <text evidence="1">The sequence shown here is derived from an EMBL/GenBank/DDBJ whole genome shotgun (WGS) entry which is preliminary data.</text>
</comment>